<dbReference type="STRING" id="860235.AOZ06_35725"/>
<reference evidence="1 2" key="1">
    <citation type="submission" date="2015-07" db="EMBL/GenBank/DDBJ databases">
        <title>Genome sequencing of Kibdelosporangium phytohabitans.</title>
        <authorList>
            <person name="Qin S."/>
            <person name="Xing K."/>
        </authorList>
    </citation>
    <scope>NUCLEOTIDE SEQUENCE [LARGE SCALE GENOMIC DNA]</scope>
    <source>
        <strain evidence="1 2">KLBMP1111</strain>
    </source>
</reference>
<keyword evidence="2" id="KW-1185">Reference proteome</keyword>
<evidence type="ECO:0000313" key="2">
    <source>
        <dbReference type="Proteomes" id="UP000063699"/>
    </source>
</evidence>
<dbReference type="Proteomes" id="UP000063699">
    <property type="component" value="Chromosome"/>
</dbReference>
<dbReference type="OrthoDB" id="3575438at2"/>
<organism evidence="1 2">
    <name type="scientific">Kibdelosporangium phytohabitans</name>
    <dbReference type="NCBI Taxonomy" id="860235"/>
    <lineage>
        <taxon>Bacteria</taxon>
        <taxon>Bacillati</taxon>
        <taxon>Actinomycetota</taxon>
        <taxon>Actinomycetes</taxon>
        <taxon>Pseudonocardiales</taxon>
        <taxon>Pseudonocardiaceae</taxon>
        <taxon>Kibdelosporangium</taxon>
    </lineage>
</organism>
<accession>A0A0N9IA60</accession>
<dbReference type="AlphaFoldDB" id="A0A0N9IA60"/>
<evidence type="ECO:0000313" key="1">
    <source>
        <dbReference type="EMBL" id="ALG15313.1"/>
    </source>
</evidence>
<name>A0A0N9IA60_9PSEU</name>
<dbReference type="KEGG" id="kphy:AOZ06_35725"/>
<sequence length="125" mass="14237">MTSWTEVINYVRIRYEVLEENDDWLRFRLETEGDRTQQVSVHYAPDTLELSSPVGWADKIDMGKLRERAGAEKVGEVDVVDGVALLKHSVPVTDLGVREDFEPALKQIVANADRFERELAGTDDF</sequence>
<evidence type="ECO:0008006" key="3">
    <source>
        <dbReference type="Google" id="ProtNLM"/>
    </source>
</evidence>
<gene>
    <name evidence="1" type="ORF">AOZ06_35725</name>
</gene>
<proteinExistence type="predicted"/>
<dbReference type="EMBL" id="CP012752">
    <property type="protein sequence ID" value="ALG15313.1"/>
    <property type="molecule type" value="Genomic_DNA"/>
</dbReference>
<dbReference type="RefSeq" id="WP_054297167.1">
    <property type="nucleotide sequence ID" value="NZ_CP012752.1"/>
</dbReference>
<protein>
    <recommendedName>
        <fullName evidence="3">YbjN domain-containing protein</fullName>
    </recommendedName>
</protein>